<keyword evidence="3" id="KW-1185">Reference proteome</keyword>
<sequence length="168" mass="17581">MAEPFVGEIRLFSFGIIPQGWAPCNGQIMQINSNQALYSIIGNRFGGDGRTTFALPDLRGRVPVDMAVDYAIGASGGEAQHVLTVNEMPQHTHQAYGDSSGVTSANPEGNVWGTAAAGRNLYSTATANTAMNTNAIGTAGASQGHNNMQPYTAVSFCIALVGIFPSRS</sequence>
<protein>
    <submittedName>
        <fullName evidence="2">Phage tail protein</fullName>
    </submittedName>
</protein>
<organism evidence="2 3">
    <name type="scientific">Paenibacillus septentrionalis</name>
    <dbReference type="NCBI Taxonomy" id="429342"/>
    <lineage>
        <taxon>Bacteria</taxon>
        <taxon>Bacillati</taxon>
        <taxon>Bacillota</taxon>
        <taxon>Bacilli</taxon>
        <taxon>Bacillales</taxon>
        <taxon>Paenibacillaceae</taxon>
        <taxon>Paenibacillus</taxon>
    </lineage>
</organism>
<evidence type="ECO:0000259" key="1">
    <source>
        <dbReference type="Pfam" id="PF07484"/>
    </source>
</evidence>
<accession>A0ABW1V220</accession>
<comment type="caution">
    <text evidence="2">The sequence shown here is derived from an EMBL/GenBank/DDBJ whole genome shotgun (WGS) entry which is preliminary data.</text>
</comment>
<reference evidence="3" key="1">
    <citation type="journal article" date="2019" name="Int. J. Syst. Evol. Microbiol.">
        <title>The Global Catalogue of Microorganisms (GCM) 10K type strain sequencing project: providing services to taxonomists for standard genome sequencing and annotation.</title>
        <authorList>
            <consortium name="The Broad Institute Genomics Platform"/>
            <consortium name="The Broad Institute Genome Sequencing Center for Infectious Disease"/>
            <person name="Wu L."/>
            <person name="Ma J."/>
        </authorList>
    </citation>
    <scope>NUCLEOTIDE SEQUENCE [LARGE SCALE GENOMIC DNA]</scope>
    <source>
        <strain evidence="3">PCU 280</strain>
    </source>
</reference>
<dbReference type="RefSeq" id="WP_379231415.1">
    <property type="nucleotide sequence ID" value="NZ_JBHSTE010000001.1"/>
</dbReference>
<dbReference type="Pfam" id="PF07484">
    <property type="entry name" value="Collar"/>
    <property type="match status" value="1"/>
</dbReference>
<dbReference type="InterPro" id="IPR037053">
    <property type="entry name" value="Phage_tail_collar_dom_sf"/>
</dbReference>
<gene>
    <name evidence="2" type="ORF">ACFP56_04140</name>
</gene>
<proteinExistence type="predicted"/>
<feature type="domain" description="Phage tail collar" evidence="1">
    <location>
        <begin position="7"/>
        <end position="63"/>
    </location>
</feature>
<dbReference type="Proteomes" id="UP001596233">
    <property type="component" value="Unassembled WGS sequence"/>
</dbReference>
<evidence type="ECO:0000313" key="3">
    <source>
        <dbReference type="Proteomes" id="UP001596233"/>
    </source>
</evidence>
<dbReference type="Gene3D" id="3.90.1340.10">
    <property type="entry name" value="Phage tail collar domain"/>
    <property type="match status" value="1"/>
</dbReference>
<name>A0ABW1V220_9BACL</name>
<dbReference type="SUPFAM" id="SSF88874">
    <property type="entry name" value="Receptor-binding domain of short tail fibre protein gp12"/>
    <property type="match status" value="1"/>
</dbReference>
<dbReference type="InterPro" id="IPR011083">
    <property type="entry name" value="Phage_tail_collar_dom"/>
</dbReference>
<dbReference type="EMBL" id="JBHSTE010000001">
    <property type="protein sequence ID" value="MFC6331802.1"/>
    <property type="molecule type" value="Genomic_DNA"/>
</dbReference>
<evidence type="ECO:0000313" key="2">
    <source>
        <dbReference type="EMBL" id="MFC6331802.1"/>
    </source>
</evidence>